<keyword evidence="1" id="KW-1133">Transmembrane helix</keyword>
<dbReference type="AlphaFoldDB" id="A0A0D2V4J3"/>
<gene>
    <name evidence="2" type="ORF">B456_012G120700</name>
</gene>
<organism evidence="2 3">
    <name type="scientific">Gossypium raimondii</name>
    <name type="common">Peruvian cotton</name>
    <name type="synonym">Gossypium klotzschianum subsp. raimondii</name>
    <dbReference type="NCBI Taxonomy" id="29730"/>
    <lineage>
        <taxon>Eukaryota</taxon>
        <taxon>Viridiplantae</taxon>
        <taxon>Streptophyta</taxon>
        <taxon>Embryophyta</taxon>
        <taxon>Tracheophyta</taxon>
        <taxon>Spermatophyta</taxon>
        <taxon>Magnoliopsida</taxon>
        <taxon>eudicotyledons</taxon>
        <taxon>Gunneridae</taxon>
        <taxon>Pentapetalae</taxon>
        <taxon>rosids</taxon>
        <taxon>malvids</taxon>
        <taxon>Malvales</taxon>
        <taxon>Malvaceae</taxon>
        <taxon>Malvoideae</taxon>
        <taxon>Gossypium</taxon>
    </lineage>
</organism>
<keyword evidence="3" id="KW-1185">Reference proteome</keyword>
<dbReference type="Gramene" id="KJB77116">
    <property type="protein sequence ID" value="KJB77116"/>
    <property type="gene ID" value="B456_012G120700"/>
</dbReference>
<keyword evidence="1" id="KW-0472">Membrane</keyword>
<feature type="transmembrane region" description="Helical" evidence="1">
    <location>
        <begin position="6"/>
        <end position="26"/>
    </location>
</feature>
<protein>
    <submittedName>
        <fullName evidence="2">Uncharacterized protein</fullName>
    </submittedName>
</protein>
<proteinExistence type="predicted"/>
<dbReference type="OMA" id="FPYCFRD"/>
<reference evidence="2 3" key="1">
    <citation type="journal article" date="2012" name="Nature">
        <title>Repeated polyploidization of Gossypium genomes and the evolution of spinnable cotton fibres.</title>
        <authorList>
            <person name="Paterson A.H."/>
            <person name="Wendel J.F."/>
            <person name="Gundlach H."/>
            <person name="Guo H."/>
            <person name="Jenkins J."/>
            <person name="Jin D."/>
            <person name="Llewellyn D."/>
            <person name="Showmaker K.C."/>
            <person name="Shu S."/>
            <person name="Udall J."/>
            <person name="Yoo M.J."/>
            <person name="Byers R."/>
            <person name="Chen W."/>
            <person name="Doron-Faigenboim A."/>
            <person name="Duke M.V."/>
            <person name="Gong L."/>
            <person name="Grimwood J."/>
            <person name="Grover C."/>
            <person name="Grupp K."/>
            <person name="Hu G."/>
            <person name="Lee T.H."/>
            <person name="Li J."/>
            <person name="Lin L."/>
            <person name="Liu T."/>
            <person name="Marler B.S."/>
            <person name="Page J.T."/>
            <person name="Roberts A.W."/>
            <person name="Romanel E."/>
            <person name="Sanders W.S."/>
            <person name="Szadkowski E."/>
            <person name="Tan X."/>
            <person name="Tang H."/>
            <person name="Xu C."/>
            <person name="Wang J."/>
            <person name="Wang Z."/>
            <person name="Zhang D."/>
            <person name="Zhang L."/>
            <person name="Ashrafi H."/>
            <person name="Bedon F."/>
            <person name="Bowers J.E."/>
            <person name="Brubaker C.L."/>
            <person name="Chee P.W."/>
            <person name="Das S."/>
            <person name="Gingle A.R."/>
            <person name="Haigler C.H."/>
            <person name="Harker D."/>
            <person name="Hoffmann L.V."/>
            <person name="Hovav R."/>
            <person name="Jones D.C."/>
            <person name="Lemke C."/>
            <person name="Mansoor S."/>
            <person name="ur Rahman M."/>
            <person name="Rainville L.N."/>
            <person name="Rambani A."/>
            <person name="Reddy U.K."/>
            <person name="Rong J.K."/>
            <person name="Saranga Y."/>
            <person name="Scheffler B.E."/>
            <person name="Scheffler J.A."/>
            <person name="Stelly D.M."/>
            <person name="Triplett B.A."/>
            <person name="Van Deynze A."/>
            <person name="Vaslin M.F."/>
            <person name="Waghmare V.N."/>
            <person name="Walford S.A."/>
            <person name="Wright R.J."/>
            <person name="Zaki E.A."/>
            <person name="Zhang T."/>
            <person name="Dennis E.S."/>
            <person name="Mayer K.F."/>
            <person name="Peterson D.G."/>
            <person name="Rokhsar D.S."/>
            <person name="Wang X."/>
            <person name="Schmutz J."/>
        </authorList>
    </citation>
    <scope>NUCLEOTIDE SEQUENCE [LARGE SCALE GENOMIC DNA]</scope>
</reference>
<evidence type="ECO:0000256" key="1">
    <source>
        <dbReference type="SAM" id="Phobius"/>
    </source>
</evidence>
<sequence length="98" mass="11144">MQMPYLSLSIIILHYLSPSIIILHYFPYCFRDSLHQVGDYPLPQSPSGSQYPGPFELLGGMQSLLPQKKKMSLKSGVKIDLYKRPFRRPSSRLLGTSS</sequence>
<accession>A0A0D2V4J3</accession>
<dbReference type="EMBL" id="CM001751">
    <property type="protein sequence ID" value="KJB77116.1"/>
    <property type="molecule type" value="Genomic_DNA"/>
</dbReference>
<name>A0A0D2V4J3_GOSRA</name>
<evidence type="ECO:0000313" key="2">
    <source>
        <dbReference type="EMBL" id="KJB77116.1"/>
    </source>
</evidence>
<dbReference type="Proteomes" id="UP000032304">
    <property type="component" value="Chromosome 12"/>
</dbReference>
<keyword evidence="1" id="KW-0812">Transmembrane</keyword>
<evidence type="ECO:0000313" key="3">
    <source>
        <dbReference type="Proteomes" id="UP000032304"/>
    </source>
</evidence>